<dbReference type="CDD" id="cd06325">
    <property type="entry name" value="PBP1_ABC_unchar_transporter"/>
    <property type="match status" value="1"/>
</dbReference>
<organism evidence="2 3">
    <name type="scientific">Treponema socranskii subsp. socranskii VPI DR56BR1116 = ATCC 35536</name>
    <dbReference type="NCBI Taxonomy" id="1125725"/>
    <lineage>
        <taxon>Bacteria</taxon>
        <taxon>Pseudomonadati</taxon>
        <taxon>Spirochaetota</taxon>
        <taxon>Spirochaetia</taxon>
        <taxon>Spirochaetales</taxon>
        <taxon>Treponemataceae</taxon>
        <taxon>Treponema</taxon>
    </lineage>
</organism>
<dbReference type="RefSeq" id="WP_021495535.1">
    <property type="nucleotide sequence ID" value="NZ_AVQI01000028.1"/>
</dbReference>
<feature type="signal peptide" evidence="1">
    <location>
        <begin position="1"/>
        <end position="20"/>
    </location>
</feature>
<dbReference type="PANTHER" id="PTHR35271:SF1">
    <property type="entry name" value="ABC TRANSPORTER, SUBSTRATE-BINDING LIPOPROTEIN"/>
    <property type="match status" value="1"/>
</dbReference>
<sequence length="333" mass="34963">MKKLCAAFTAALFTAAAVSAMGGQDAPSSGKTYKIGIAKIVQHQALDDIEQGIMDVINESGIKANYDLQNANGDVNTAAQIASRYRDERVDVAVGIATPVAVALANTIKDVPVVFGTITDPVGAGLVSTTAHGERNVTGMSDAIPTDQHIKLFKEVAGIKTLGYIYTSNEANSASALNLVKKGCAEQGLALVTQAITNSSEVKQAAETLVKRVDGLYLSTDNTVFSALPAVVNVFAKAKKPIFSGDVTGAKNGGIFMASGFNYYKAGRATGEMVVEILRGAKPADMPIRFMTDPSDSDLLIDVDAAALCGIAIPKKYADSANYIYRNGKLTER</sequence>
<protein>
    <submittedName>
        <fullName evidence="2">Oligopeptide ABC transporter, oligopeptide-binding protein</fullName>
    </submittedName>
</protein>
<keyword evidence="1" id="KW-0732">Signal</keyword>
<dbReference type="InterPro" id="IPR028082">
    <property type="entry name" value="Peripla_BP_I"/>
</dbReference>
<dbReference type="Pfam" id="PF04392">
    <property type="entry name" value="ABC_sub_bind"/>
    <property type="match status" value="1"/>
</dbReference>
<keyword evidence="3" id="KW-1185">Reference proteome</keyword>
<evidence type="ECO:0000313" key="3">
    <source>
        <dbReference type="Proteomes" id="UP000016646"/>
    </source>
</evidence>
<evidence type="ECO:0000256" key="1">
    <source>
        <dbReference type="SAM" id="SignalP"/>
    </source>
</evidence>
<dbReference type="SUPFAM" id="SSF53822">
    <property type="entry name" value="Periplasmic binding protein-like I"/>
    <property type="match status" value="1"/>
</dbReference>
<dbReference type="Gene3D" id="3.40.50.2300">
    <property type="match status" value="2"/>
</dbReference>
<evidence type="ECO:0000313" key="2">
    <source>
        <dbReference type="EMBL" id="ERK04104.1"/>
    </source>
</evidence>
<accession>A0ABP2YMJ2</accession>
<comment type="caution">
    <text evidence="2">The sequence shown here is derived from an EMBL/GenBank/DDBJ whole genome shotgun (WGS) entry which is preliminary data.</text>
</comment>
<gene>
    <name evidence="2" type="ORF">HMPREF0860_1555</name>
</gene>
<dbReference type="EMBL" id="AVQI01000028">
    <property type="protein sequence ID" value="ERK04104.1"/>
    <property type="molecule type" value="Genomic_DNA"/>
</dbReference>
<feature type="chain" id="PRO_5046651795" evidence="1">
    <location>
        <begin position="21"/>
        <end position="333"/>
    </location>
</feature>
<proteinExistence type="predicted"/>
<name>A0ABP2YMJ2_TRESO</name>
<reference evidence="2 3" key="1">
    <citation type="submission" date="2013-08" db="EMBL/GenBank/DDBJ databases">
        <authorList>
            <person name="Durkin A.S."/>
            <person name="Haft D.R."/>
            <person name="McCorrison J."/>
            <person name="Torralba M."/>
            <person name="Gillis M."/>
            <person name="Haft D.H."/>
            <person name="Methe B."/>
            <person name="Sutton G."/>
            <person name="Nelson K.E."/>
        </authorList>
    </citation>
    <scope>NUCLEOTIDE SEQUENCE [LARGE SCALE GENOMIC DNA]</scope>
    <source>
        <strain evidence="2 3">ATCC 35536</strain>
    </source>
</reference>
<dbReference type="InterPro" id="IPR007487">
    <property type="entry name" value="ABC_transpt-TYRBP-like"/>
</dbReference>
<dbReference type="Proteomes" id="UP000016646">
    <property type="component" value="Unassembled WGS sequence"/>
</dbReference>
<dbReference type="PANTHER" id="PTHR35271">
    <property type="entry name" value="ABC TRANSPORTER, SUBSTRATE-BINDING LIPOPROTEIN-RELATED"/>
    <property type="match status" value="1"/>
</dbReference>